<sequence length="461" mass="53492">MNSEFLYELVNNPKESLSLELKNWIDPEELSGIEKLVKAILAFYNHNGGYLLIGFVNSTGKPDLENAPNNVNDKFHIDKIQNLVSKYSSESFEIKVHFPVIQDKTFVVIEIPAGVRNPVATKSQLEFNGKTIIQINKVYIRSLNSNNTPSTTEATWKDWSSIVEKCFENREADIGRFIRRHLTSIENNNLKEFFNTLSNQKIPQKQNSMDYLKEFISQSRKQYSEEMLKRNKTLYPHGTYEIAAKINGIEKDYSMNQDFLNLIFSSNNHYTGWPMWIDSRSFVEESNPYVKNGFWEALILPREAPKLHGHLDYWRFSPKGEFYLRRGIEDDFRDNTINKTLDISIVIFRIAESLLVLLDFAQAFEAINSENINILFHWTSLDDRYLTSWARSSIMFTRKSISKQDEIEINVQLPIETARSAIGNYVYRVASSLFEIFQGASVSRDLVEDVVKELLGRRNLP</sequence>
<dbReference type="InterPro" id="IPR007421">
    <property type="entry name" value="Schlafen_AlbA_2_dom"/>
</dbReference>
<dbReference type="Pfam" id="PF04326">
    <property type="entry name" value="SLFN_AlbA_2"/>
    <property type="match status" value="1"/>
</dbReference>
<dbReference type="RefSeq" id="WP_108961583.1">
    <property type="nucleotide sequence ID" value="NZ_BFAZ01000017.1"/>
</dbReference>
<evidence type="ECO:0000313" key="3">
    <source>
        <dbReference type="Proteomes" id="UP000245206"/>
    </source>
</evidence>
<comment type="caution">
    <text evidence="2">The sequence shown here is derived from an EMBL/GenBank/DDBJ whole genome shotgun (WGS) entry which is preliminary data.</text>
</comment>
<organism evidence="2 3">
    <name type="scientific">Leptospira ellinghausenii</name>
    <dbReference type="NCBI Taxonomy" id="1917822"/>
    <lineage>
        <taxon>Bacteria</taxon>
        <taxon>Pseudomonadati</taxon>
        <taxon>Spirochaetota</taxon>
        <taxon>Spirochaetia</taxon>
        <taxon>Leptospirales</taxon>
        <taxon>Leptospiraceae</taxon>
        <taxon>Leptospira</taxon>
    </lineage>
</organism>
<accession>A0A2P2DJ27</accession>
<dbReference type="Gene3D" id="3.30.950.30">
    <property type="entry name" value="Schlafen, AAA domain"/>
    <property type="match status" value="1"/>
</dbReference>
<dbReference type="Proteomes" id="UP000245206">
    <property type="component" value="Unassembled WGS sequence"/>
</dbReference>
<proteinExistence type="predicted"/>
<keyword evidence="3" id="KW-1185">Reference proteome</keyword>
<dbReference type="AlphaFoldDB" id="A0A2P2DJ27"/>
<feature type="domain" description="Schlafen AlbA-2" evidence="1">
    <location>
        <begin position="15"/>
        <end position="147"/>
    </location>
</feature>
<evidence type="ECO:0000313" key="2">
    <source>
        <dbReference type="EMBL" id="GBF44614.1"/>
    </source>
</evidence>
<dbReference type="InterPro" id="IPR038461">
    <property type="entry name" value="Schlafen_AlbA_2_dom_sf"/>
</dbReference>
<dbReference type="EMBL" id="BFAZ01000017">
    <property type="protein sequence ID" value="GBF44614.1"/>
    <property type="molecule type" value="Genomic_DNA"/>
</dbReference>
<gene>
    <name evidence="2" type="ORF">LPTSP2_39170</name>
</gene>
<name>A0A2P2DJ27_9LEPT</name>
<dbReference type="OrthoDB" id="3078165at2"/>
<protein>
    <submittedName>
        <fullName evidence="2">Transcriptional regulator</fullName>
    </submittedName>
</protein>
<reference evidence="3" key="1">
    <citation type="journal article" date="2019" name="Microbiol. Immunol.">
        <title>Molecular and phenotypic characterization of Leptospira johnsonii sp. nov., Leptospira ellinghausenii sp. nov. and Leptospira ryugenii sp. nov. isolated from soil and water in Japan.</title>
        <authorList>
            <person name="Masuzawa T."/>
            <person name="Saito M."/>
            <person name="Nakao R."/>
            <person name="Nikaido Y."/>
            <person name="Matsumoto M."/>
            <person name="Ogawa M."/>
            <person name="Yokoyama M."/>
            <person name="Hidaka Y."/>
            <person name="Tomita J."/>
            <person name="Sakakibara K."/>
            <person name="Suzuki K."/>
            <person name="Yasuda S."/>
            <person name="Sato H."/>
            <person name="Yamaguchi M."/>
            <person name="Yoshida S.I."/>
            <person name="Koizumi N."/>
            <person name="Kawamura Y."/>
        </authorList>
    </citation>
    <scope>NUCLEOTIDE SEQUENCE [LARGE SCALE GENOMIC DNA]</scope>
    <source>
        <strain evidence="3">E18</strain>
    </source>
</reference>
<evidence type="ECO:0000259" key="1">
    <source>
        <dbReference type="Pfam" id="PF04326"/>
    </source>
</evidence>